<dbReference type="RefSeq" id="WP_089240282.1">
    <property type="nucleotide sequence ID" value="NZ_FZOK01000008.1"/>
</dbReference>
<feature type="domain" description="TonB-dependent receptor plug" evidence="14">
    <location>
        <begin position="117"/>
        <end position="239"/>
    </location>
</feature>
<evidence type="ECO:0000256" key="11">
    <source>
        <dbReference type="RuleBase" id="RU003357"/>
    </source>
</evidence>
<dbReference type="PANTHER" id="PTHR30069:SF29">
    <property type="entry name" value="HEMOGLOBIN AND HEMOGLOBIN-HAPTOGLOBIN-BINDING PROTEIN 1-RELATED"/>
    <property type="match status" value="1"/>
</dbReference>
<dbReference type="Gene3D" id="2.170.130.10">
    <property type="entry name" value="TonB-dependent receptor, plug domain"/>
    <property type="match status" value="1"/>
</dbReference>
<evidence type="ECO:0000259" key="13">
    <source>
        <dbReference type="Pfam" id="PF00593"/>
    </source>
</evidence>
<dbReference type="Gene3D" id="2.60.40.1120">
    <property type="entry name" value="Carboxypeptidase-like, regulatory domain"/>
    <property type="match status" value="1"/>
</dbReference>
<keyword evidence="6 11" id="KW-0798">TonB box</keyword>
<keyword evidence="8" id="KW-0675">Receptor</keyword>
<proteinExistence type="inferred from homology"/>
<dbReference type="InterPro" id="IPR012910">
    <property type="entry name" value="Plug_dom"/>
</dbReference>
<dbReference type="Proteomes" id="UP000198480">
    <property type="component" value="Unassembled WGS sequence"/>
</dbReference>
<dbReference type="Pfam" id="PF13715">
    <property type="entry name" value="CarbopepD_reg_2"/>
    <property type="match status" value="1"/>
</dbReference>
<keyword evidence="16" id="KW-1185">Reference proteome</keyword>
<feature type="chain" id="PRO_5013076885" evidence="12">
    <location>
        <begin position="21"/>
        <end position="1035"/>
    </location>
</feature>
<dbReference type="SUPFAM" id="SSF56935">
    <property type="entry name" value="Porins"/>
    <property type="match status" value="1"/>
</dbReference>
<evidence type="ECO:0000313" key="15">
    <source>
        <dbReference type="EMBL" id="SNS35993.1"/>
    </source>
</evidence>
<dbReference type="InterPro" id="IPR000531">
    <property type="entry name" value="Beta-barrel_TonB"/>
</dbReference>
<reference evidence="16" key="1">
    <citation type="submission" date="2017-06" db="EMBL/GenBank/DDBJ databases">
        <authorList>
            <person name="Varghese N."/>
            <person name="Submissions S."/>
        </authorList>
    </citation>
    <scope>NUCLEOTIDE SEQUENCE [LARGE SCALE GENOMIC DNA]</scope>
    <source>
        <strain evidence="16">5C</strain>
    </source>
</reference>
<dbReference type="Pfam" id="PF07715">
    <property type="entry name" value="Plug"/>
    <property type="match status" value="1"/>
</dbReference>
<dbReference type="SUPFAM" id="SSF49464">
    <property type="entry name" value="Carboxypeptidase regulatory domain-like"/>
    <property type="match status" value="1"/>
</dbReference>
<accession>A0A239DW91</accession>
<dbReference type="PROSITE" id="PS52016">
    <property type="entry name" value="TONB_DEPENDENT_REC_3"/>
    <property type="match status" value="1"/>
</dbReference>
<comment type="similarity">
    <text evidence="10 11">Belongs to the TonB-dependent receptor family.</text>
</comment>
<dbReference type="PANTHER" id="PTHR30069">
    <property type="entry name" value="TONB-DEPENDENT OUTER MEMBRANE RECEPTOR"/>
    <property type="match status" value="1"/>
</dbReference>
<dbReference type="InterPro" id="IPR023996">
    <property type="entry name" value="TonB-dep_OMP_SusC/RagA"/>
</dbReference>
<dbReference type="GO" id="GO:0009279">
    <property type="term" value="C:cell outer membrane"/>
    <property type="evidence" value="ECO:0007669"/>
    <property type="project" value="UniProtKB-SubCell"/>
</dbReference>
<evidence type="ECO:0000256" key="5">
    <source>
        <dbReference type="ARBA" id="ARBA00022729"/>
    </source>
</evidence>
<gene>
    <name evidence="15" type="ORF">SAMN06295967_10833</name>
</gene>
<dbReference type="OrthoDB" id="9768177at2"/>
<dbReference type="EMBL" id="FZOK01000008">
    <property type="protein sequence ID" value="SNS35993.1"/>
    <property type="molecule type" value="Genomic_DNA"/>
</dbReference>
<dbReference type="AlphaFoldDB" id="A0A239DW91"/>
<dbReference type="GO" id="GO:0015344">
    <property type="term" value="F:siderophore uptake transmembrane transporter activity"/>
    <property type="evidence" value="ECO:0007669"/>
    <property type="project" value="TreeGrafter"/>
</dbReference>
<evidence type="ECO:0000256" key="4">
    <source>
        <dbReference type="ARBA" id="ARBA00022692"/>
    </source>
</evidence>
<feature type="domain" description="TonB-dependent receptor-like beta-barrel" evidence="13">
    <location>
        <begin position="430"/>
        <end position="805"/>
    </location>
</feature>
<organism evidence="15 16">
    <name type="scientific">Belliella buryatensis</name>
    <dbReference type="NCBI Taxonomy" id="1500549"/>
    <lineage>
        <taxon>Bacteria</taxon>
        <taxon>Pseudomonadati</taxon>
        <taxon>Bacteroidota</taxon>
        <taxon>Cytophagia</taxon>
        <taxon>Cytophagales</taxon>
        <taxon>Cyclobacteriaceae</taxon>
        <taxon>Belliella</taxon>
    </lineage>
</organism>
<comment type="subcellular location">
    <subcellularLocation>
        <location evidence="1 10">Cell outer membrane</location>
        <topology evidence="1 10">Multi-pass membrane protein</topology>
    </subcellularLocation>
</comment>
<evidence type="ECO:0000256" key="2">
    <source>
        <dbReference type="ARBA" id="ARBA00022448"/>
    </source>
</evidence>
<protein>
    <submittedName>
        <fullName evidence="15">TonB-linked outer membrane protein, SusC/RagA family</fullName>
    </submittedName>
</protein>
<keyword evidence="5 12" id="KW-0732">Signal</keyword>
<dbReference type="InterPro" id="IPR037066">
    <property type="entry name" value="Plug_dom_sf"/>
</dbReference>
<feature type="signal peptide" evidence="12">
    <location>
        <begin position="1"/>
        <end position="20"/>
    </location>
</feature>
<dbReference type="InterPro" id="IPR008969">
    <property type="entry name" value="CarboxyPept-like_regulatory"/>
</dbReference>
<sequence>MKRVLLSLLLLVFATNEIWAQSKAVTGRVTSTEEPEGIPGVNILIKGSSSGTTTDLDGRYTIEVPSDQAVLVFSFIGYKTHEERVGSRSEINVNLASDLEDLSEFIVTAQGIERDERSLGYAVQSIKGDMVSQKSEPNLLNSLQGKLTGVNIVGASGAPGASTNINIRGITSFTGSNQPLIVVDGIIFNNDTDNTQNTLFGSQPANRLNDIAPESIESINVLKGPAASVLYGSRASAGAIVITTKSGANMNDKTEITVNSSVNFQSVYGLPSFQNQFGQGTQNDFNNISTASWGPAFGTPGFETVETSFGTTVPYQAFPNNVRDFYQTGRIVQNGVSIASGNRDDNFIVSVNSSLQDGIIPESFFNRNNVQVGGNKKLNNGVKVSGNVTYVKSESRNTITGNGGSAFGQITRIPRSFDLVGEPFQDELGNSLFYNPAQNHPLWSTQNEFLESTVDRVFGNFKVGYDISDWLNITYRVTADTYTDRRKAVSRIGSARTPAGSIADDMIYRSELNGDLLITASKSNIFTEGFSASLLLGQNINQRNLQTIGVLGSALNVPFFDNVSNASVFTGSGEFSNVRRLLGYYAQLSLDYNNYLFLELSGRVDQSSTLPAGNNAYFYPSIATSFVLTDAFNIESDVLSYAKLRASAATVGRDADPYLLNTFFGTAGFGNNVASVQFPIGVGGANIPGFLPGARLGSDQLTPEFVTSYEVGGNIGLFNNRLSIDAAYFFTRSTNQIFNVAVSNASGFDVQTTNVGEMVNQGIELELNGTILESGSFSWDMGLNFTRIRNEVREIAPGVDQSGIPGNGFIGLTPSIVVGQPYGVIVGNAMQRNAAGELLINPLTGGYLPGIAGQVIANSQPDWLAGLMNTFRYKNWMMSVLVDTRQGGDIYSFGMVDQRNGGTLAMTGVDRDLPRVLPGVIEVGDGQYVPNNIQVPAQTYWSGLGGLISESGVYDATVYRLREVSLSYNLPRRFLERTPFGEASIGFSGRNLWFFAPGFPGDPELNTQGAGNIQGLDLNGVPNTRNYGVNIRFTL</sequence>
<evidence type="ECO:0000256" key="12">
    <source>
        <dbReference type="SAM" id="SignalP"/>
    </source>
</evidence>
<dbReference type="GO" id="GO:0044718">
    <property type="term" value="P:siderophore transmembrane transport"/>
    <property type="evidence" value="ECO:0007669"/>
    <property type="project" value="TreeGrafter"/>
</dbReference>
<dbReference type="InterPro" id="IPR036942">
    <property type="entry name" value="Beta-barrel_TonB_sf"/>
</dbReference>
<name>A0A239DW91_9BACT</name>
<keyword evidence="9 10" id="KW-0998">Cell outer membrane</keyword>
<evidence type="ECO:0000256" key="9">
    <source>
        <dbReference type="ARBA" id="ARBA00023237"/>
    </source>
</evidence>
<evidence type="ECO:0000313" key="16">
    <source>
        <dbReference type="Proteomes" id="UP000198480"/>
    </source>
</evidence>
<keyword evidence="4 10" id="KW-0812">Transmembrane</keyword>
<dbReference type="Pfam" id="PF00593">
    <property type="entry name" value="TonB_dep_Rec_b-barrel"/>
    <property type="match status" value="1"/>
</dbReference>
<evidence type="ECO:0000256" key="1">
    <source>
        <dbReference type="ARBA" id="ARBA00004571"/>
    </source>
</evidence>
<dbReference type="InterPro" id="IPR039426">
    <property type="entry name" value="TonB-dep_rcpt-like"/>
</dbReference>
<dbReference type="NCBIfam" id="TIGR04056">
    <property type="entry name" value="OMP_RagA_SusC"/>
    <property type="match status" value="1"/>
</dbReference>
<evidence type="ECO:0000256" key="8">
    <source>
        <dbReference type="ARBA" id="ARBA00023170"/>
    </source>
</evidence>
<evidence type="ECO:0000256" key="3">
    <source>
        <dbReference type="ARBA" id="ARBA00022452"/>
    </source>
</evidence>
<evidence type="ECO:0000256" key="10">
    <source>
        <dbReference type="PROSITE-ProRule" id="PRU01360"/>
    </source>
</evidence>
<evidence type="ECO:0000259" key="14">
    <source>
        <dbReference type="Pfam" id="PF07715"/>
    </source>
</evidence>
<evidence type="ECO:0000256" key="7">
    <source>
        <dbReference type="ARBA" id="ARBA00023136"/>
    </source>
</evidence>
<keyword evidence="3 10" id="KW-1134">Transmembrane beta strand</keyword>
<dbReference type="Gene3D" id="2.40.170.20">
    <property type="entry name" value="TonB-dependent receptor, beta-barrel domain"/>
    <property type="match status" value="1"/>
</dbReference>
<keyword evidence="2 10" id="KW-0813">Transport</keyword>
<evidence type="ECO:0000256" key="6">
    <source>
        <dbReference type="ARBA" id="ARBA00023077"/>
    </source>
</evidence>
<keyword evidence="7 10" id="KW-0472">Membrane</keyword>